<reference evidence="1" key="1">
    <citation type="submission" date="2022-11" db="EMBL/GenBank/DDBJ databases">
        <title>beta-Carotene-producing bacterium, Jeongeuplla avenae sp. nov., alleviates the salt stress of Arabidopsis seedlings.</title>
        <authorList>
            <person name="Jiang L."/>
            <person name="Lee J."/>
        </authorList>
    </citation>
    <scope>NUCLEOTIDE SEQUENCE</scope>
    <source>
        <strain evidence="1">DY_R2A_6</strain>
    </source>
</reference>
<evidence type="ECO:0000313" key="1">
    <source>
        <dbReference type="EMBL" id="WAJ26676.1"/>
    </source>
</evidence>
<name>A0ACD4NIV8_9HYPH</name>
<organism evidence="1 2">
    <name type="scientific">Antarcticirhabdus aurantiaca</name>
    <dbReference type="NCBI Taxonomy" id="2606717"/>
    <lineage>
        <taxon>Bacteria</taxon>
        <taxon>Pseudomonadati</taxon>
        <taxon>Pseudomonadota</taxon>
        <taxon>Alphaproteobacteria</taxon>
        <taxon>Hyphomicrobiales</taxon>
        <taxon>Aurantimonadaceae</taxon>
        <taxon>Antarcticirhabdus</taxon>
    </lineage>
</organism>
<proteinExistence type="predicted"/>
<accession>A0ACD4NIV8</accession>
<gene>
    <name evidence="1" type="ORF">OXU80_17615</name>
</gene>
<evidence type="ECO:0000313" key="2">
    <source>
        <dbReference type="Proteomes" id="UP001163223"/>
    </source>
</evidence>
<dbReference type="EMBL" id="CP113520">
    <property type="protein sequence ID" value="WAJ26676.1"/>
    <property type="molecule type" value="Genomic_DNA"/>
</dbReference>
<keyword evidence="2" id="KW-1185">Reference proteome</keyword>
<keyword evidence="1" id="KW-0547">Nucleotide-binding</keyword>
<dbReference type="Proteomes" id="UP001163223">
    <property type="component" value="Chromosome"/>
</dbReference>
<sequence>MSRFSGFVCNQARIFGHARFIAKPPYEQLLMAEGALRRAIPILILLFLGILAFSRMFALMMEREAIEFDAVADLGITASLLRAEAEAADVETAGTADLVGLLTSAVPASFFGEGRIAFITTPSGVVIGTLPGQDALIGRNVGDLLLDAQPLLLFGERAGVQRTDFEQEPAMVASAILGDGRGTVMLVQRESDLFAAWRGQVSLNVTMFTLTSGIMLVLLLAYFRQSTRARDADALYLRAHQRVDTALSRGHCGLWDWDLASGRVYWSRSMYEMLGMRPRDGVLSFGDIAPMLHPEDGDLFKVARIAATGRLKQLDHCFRMRRADGDYVWLRAKAELVTNPGDDIHLIGVAVDVSEQQVLARRTEVANNRLKNAVESISETFVLWDAEGRLVLCNSKYQQVFGLSEGDVVPGTPHEMIRARARKPIQDRPITSTVFVEGESARETMLADGRWFLFSERRTDDCGYVSIGTDVTQLKVHQARSADSERRLIATIEDLTSARRDAIAKARQLSELNLRFAAEKDKAETASRAKTTFLANMSHELRTPLNAIIGFSEIMRDGSFGPIGNAKYTEYAADIHKSGHYLLRLIDDILDMAKIEAGRRAVSPEPVDLCELLSESGRIVAVAAEQRGVELSVETPDVLDIVGDRRATKQVLLNILANAVKFASDEGRVRLRAHRAGSRAIVTVGDDGIGIPAEALKNLGRPFEQVENELTRTNKGTGLGLAIARSLVELHGGRMRIMSKVGRGTVVAFSLPVEPASSPATREAEARSLSPARSAQNAACALAA</sequence>
<keyword evidence="1" id="KW-0067">ATP-binding</keyword>
<protein>
    <submittedName>
        <fullName evidence="1">ATP-binding protein</fullName>
    </submittedName>
</protein>